<evidence type="ECO:0008006" key="3">
    <source>
        <dbReference type="Google" id="ProtNLM"/>
    </source>
</evidence>
<feature type="non-terminal residue" evidence="1">
    <location>
        <position position="66"/>
    </location>
</feature>
<organism evidence="1 2">
    <name type="scientific">Pisolithus tinctorius Marx 270</name>
    <dbReference type="NCBI Taxonomy" id="870435"/>
    <lineage>
        <taxon>Eukaryota</taxon>
        <taxon>Fungi</taxon>
        <taxon>Dikarya</taxon>
        <taxon>Basidiomycota</taxon>
        <taxon>Agaricomycotina</taxon>
        <taxon>Agaricomycetes</taxon>
        <taxon>Agaricomycetidae</taxon>
        <taxon>Boletales</taxon>
        <taxon>Sclerodermatineae</taxon>
        <taxon>Pisolithaceae</taxon>
        <taxon>Pisolithus</taxon>
    </lineage>
</organism>
<reference evidence="1 2" key="1">
    <citation type="submission" date="2014-04" db="EMBL/GenBank/DDBJ databases">
        <authorList>
            <consortium name="DOE Joint Genome Institute"/>
            <person name="Kuo A."/>
            <person name="Kohler A."/>
            <person name="Costa M.D."/>
            <person name="Nagy L.G."/>
            <person name="Floudas D."/>
            <person name="Copeland A."/>
            <person name="Barry K.W."/>
            <person name="Cichocki N."/>
            <person name="Veneault-Fourrey C."/>
            <person name="LaButti K."/>
            <person name="Lindquist E.A."/>
            <person name="Lipzen A."/>
            <person name="Lundell T."/>
            <person name="Morin E."/>
            <person name="Murat C."/>
            <person name="Sun H."/>
            <person name="Tunlid A."/>
            <person name="Henrissat B."/>
            <person name="Grigoriev I.V."/>
            <person name="Hibbett D.S."/>
            <person name="Martin F."/>
            <person name="Nordberg H.P."/>
            <person name="Cantor M.N."/>
            <person name="Hua S.X."/>
        </authorList>
    </citation>
    <scope>NUCLEOTIDE SEQUENCE [LARGE SCALE GENOMIC DNA]</scope>
    <source>
        <strain evidence="1 2">Marx 270</strain>
    </source>
</reference>
<protein>
    <recommendedName>
        <fullName evidence="3">Reverse transcriptase RNase H-like domain-containing protein</fullName>
    </recommendedName>
</protein>
<dbReference type="EMBL" id="KN831948">
    <property type="protein sequence ID" value="KIO12071.1"/>
    <property type="molecule type" value="Genomic_DNA"/>
</dbReference>
<sequence length="66" mass="7583">GMSFTWVTDHMSLKYLLEQKDLSRQQACRLEKLAEFNFDINAPVYVGVEAMAISTSSHMQSECEHE</sequence>
<dbReference type="InParanoid" id="A0A0C3PSF5"/>
<keyword evidence="2" id="KW-1185">Reference proteome</keyword>
<gene>
    <name evidence="1" type="ORF">M404DRAFT_72339</name>
</gene>
<dbReference type="Proteomes" id="UP000054217">
    <property type="component" value="Unassembled WGS sequence"/>
</dbReference>
<proteinExistence type="predicted"/>
<dbReference type="HOGENOM" id="CLU_2838238_0_0_1"/>
<name>A0A0C3PSF5_PISTI</name>
<reference evidence="2" key="2">
    <citation type="submission" date="2015-01" db="EMBL/GenBank/DDBJ databases">
        <title>Evolutionary Origins and Diversification of the Mycorrhizal Mutualists.</title>
        <authorList>
            <consortium name="DOE Joint Genome Institute"/>
            <consortium name="Mycorrhizal Genomics Consortium"/>
            <person name="Kohler A."/>
            <person name="Kuo A."/>
            <person name="Nagy L.G."/>
            <person name="Floudas D."/>
            <person name="Copeland A."/>
            <person name="Barry K.W."/>
            <person name="Cichocki N."/>
            <person name="Veneault-Fourrey C."/>
            <person name="LaButti K."/>
            <person name="Lindquist E.A."/>
            <person name="Lipzen A."/>
            <person name="Lundell T."/>
            <person name="Morin E."/>
            <person name="Murat C."/>
            <person name="Riley R."/>
            <person name="Ohm R."/>
            <person name="Sun H."/>
            <person name="Tunlid A."/>
            <person name="Henrissat B."/>
            <person name="Grigoriev I.V."/>
            <person name="Hibbett D.S."/>
            <person name="Martin F."/>
        </authorList>
    </citation>
    <scope>NUCLEOTIDE SEQUENCE [LARGE SCALE GENOMIC DNA]</scope>
    <source>
        <strain evidence="2">Marx 270</strain>
    </source>
</reference>
<accession>A0A0C3PSF5</accession>
<evidence type="ECO:0000313" key="2">
    <source>
        <dbReference type="Proteomes" id="UP000054217"/>
    </source>
</evidence>
<dbReference type="AlphaFoldDB" id="A0A0C3PSF5"/>
<feature type="non-terminal residue" evidence="1">
    <location>
        <position position="1"/>
    </location>
</feature>
<evidence type="ECO:0000313" key="1">
    <source>
        <dbReference type="EMBL" id="KIO12071.1"/>
    </source>
</evidence>
<dbReference type="OrthoDB" id="111931at2759"/>